<dbReference type="STRING" id="63057.A0A2P5ESZ9"/>
<accession>A0A2P5ESZ9</accession>
<evidence type="ECO:0000256" key="2">
    <source>
        <dbReference type="SAM" id="MobiDB-lite"/>
    </source>
</evidence>
<reference evidence="5" key="1">
    <citation type="submission" date="2016-06" db="EMBL/GenBank/DDBJ databases">
        <title>Parallel loss of symbiosis genes in relatives of nitrogen-fixing non-legume Parasponia.</title>
        <authorList>
            <person name="Van Velzen R."/>
            <person name="Holmer R."/>
            <person name="Bu F."/>
            <person name="Rutten L."/>
            <person name="Van Zeijl A."/>
            <person name="Liu W."/>
            <person name="Santuari L."/>
            <person name="Cao Q."/>
            <person name="Sharma T."/>
            <person name="Shen D."/>
            <person name="Roswanjaya Y."/>
            <person name="Wardhani T."/>
            <person name="Kalhor M.S."/>
            <person name="Jansen J."/>
            <person name="Van den Hoogen J."/>
            <person name="Gungor B."/>
            <person name="Hartog M."/>
            <person name="Hontelez J."/>
            <person name="Verver J."/>
            <person name="Yang W.-C."/>
            <person name="Schijlen E."/>
            <person name="Repin R."/>
            <person name="Schilthuizen M."/>
            <person name="Schranz E."/>
            <person name="Heidstra R."/>
            <person name="Miyata K."/>
            <person name="Fedorova E."/>
            <person name="Kohlen W."/>
            <person name="Bisseling T."/>
            <person name="Smit S."/>
            <person name="Geurts R."/>
        </authorList>
    </citation>
    <scope>NUCLEOTIDE SEQUENCE [LARGE SCALE GENOMIC DNA]</scope>
    <source>
        <strain evidence="5">cv. RG33-2</strain>
    </source>
</reference>
<keyword evidence="5" id="KW-1185">Reference proteome</keyword>
<dbReference type="GO" id="GO:0008483">
    <property type="term" value="F:transaminase activity"/>
    <property type="evidence" value="ECO:0007669"/>
    <property type="project" value="UniProtKB-KW"/>
</dbReference>
<sequence length="908" mass="101084">MEQDSKDKQESSRRKLFDHQFGEVQDSFFSEGNQTELRPSSGKPHIYNDSDSVDRAVVIPAKETSKFRLDRKDYLPVPILFCSPEENPPNWKIWVENELKKPGVKYKLQKAGILSNLISSTQLSVHRDNIGLRFVLRRWNRTTHTFICAWGEFTATLEDVYMILRLPVMGDQSPLSINLTKEESEIESALVESMSSCQKAENTKPSSSPTFSSWIEYFWGAIKEEKHHKGAGFEKTFRLEALLSLWLSKIVFPELPTGIIQRRTFPLAIRIAKGTLFPLAPIFLGNFYLQLDRISEYEVFAAGEYVIETALCVEFLQILLLERIKGYAVPPCTRSQSVKEWPGPTSDIPLWTKWFCRNQPDNPLWYLLDDIGNFVFRPYPRPSDELALSSFYKRAPKGTMKMEYALAILPGCLPVWIDSRVKSISYCPHRTLRQFGYDQGAPEEHSYFKRRLQAADMAPFITSSSENTLLTTKTLLDLNLNSERQGSVTKNFKSYWKKMIFDFTQFVHSPTSCCKPPSPSSIPKGLKLATDEVISFCSKNGMPFTIFDGPCKELIGKDRSFANSSSAGGNLLSTCPKDNMAEESGSGGANRLTSSPTTGQQRMAPSGFSAETTTDSTPTTKMMVTKDNMAEEGGSGGANRLTSSPTTGQQRMASSVFSAGRTTASTSTTMMLVTKENMGEEGNSGGANRLISSFTPTTQEMVTATGTPICQDETAILSASVNKDTSVSAATPSKSKKRMRTKEMEEYLQITAPIFDQSETTRSSGKRPAENTPDSQIPTVQVANVQTPHPIGSSLLRTELGTILQKAESFDSLANQVPSLQVEIKANQKKIKSMADQLDKITSERDQAILDLLQARKEAENKKKTYEILLNQMCKKKYCQGYEDAKIGHPPAVSLEALAASDTSSTDD</sequence>
<keyword evidence="4" id="KW-0032">Aminotransferase</keyword>
<evidence type="ECO:0000256" key="1">
    <source>
        <dbReference type="SAM" id="Coils"/>
    </source>
</evidence>
<name>A0A2P5ESZ9_TREOI</name>
<feature type="region of interest" description="Disordered" evidence="2">
    <location>
        <begin position="1"/>
        <end position="46"/>
    </location>
</feature>
<feature type="region of interest" description="Disordered" evidence="2">
    <location>
        <begin position="755"/>
        <end position="778"/>
    </location>
</feature>
<dbReference type="InterPro" id="IPR019557">
    <property type="entry name" value="AminoTfrase-like_pln_mobile"/>
</dbReference>
<dbReference type="GO" id="GO:0010073">
    <property type="term" value="P:meristem maintenance"/>
    <property type="evidence" value="ECO:0007669"/>
    <property type="project" value="InterPro"/>
</dbReference>
<comment type="caution">
    <text evidence="4">The sequence shown here is derived from an EMBL/GenBank/DDBJ whole genome shotgun (WGS) entry which is preliminary data.</text>
</comment>
<dbReference type="Proteomes" id="UP000237000">
    <property type="component" value="Unassembled WGS sequence"/>
</dbReference>
<dbReference type="Pfam" id="PF10536">
    <property type="entry name" value="PMD"/>
    <property type="match status" value="1"/>
</dbReference>
<dbReference type="PANTHER" id="PTHR46033">
    <property type="entry name" value="PROTEIN MAIN-LIKE 2"/>
    <property type="match status" value="1"/>
</dbReference>
<evidence type="ECO:0000259" key="3">
    <source>
        <dbReference type="Pfam" id="PF10536"/>
    </source>
</evidence>
<feature type="compositionally biased region" description="Polar residues" evidence="2">
    <location>
        <begin position="27"/>
        <end position="38"/>
    </location>
</feature>
<gene>
    <name evidence="4" type="ORF">TorRG33x02_155480</name>
</gene>
<evidence type="ECO:0000313" key="5">
    <source>
        <dbReference type="Proteomes" id="UP000237000"/>
    </source>
</evidence>
<dbReference type="AlphaFoldDB" id="A0A2P5ESZ9"/>
<dbReference type="InterPro" id="IPR044824">
    <property type="entry name" value="MAIN-like"/>
</dbReference>
<evidence type="ECO:0000313" key="4">
    <source>
        <dbReference type="EMBL" id="PON88643.1"/>
    </source>
</evidence>
<proteinExistence type="predicted"/>
<keyword evidence="4" id="KW-0808">Transferase</keyword>
<feature type="region of interest" description="Disordered" evidence="2">
    <location>
        <begin position="566"/>
        <end position="663"/>
    </location>
</feature>
<dbReference type="OrthoDB" id="1194658at2759"/>
<feature type="compositionally biased region" description="Polar residues" evidence="2">
    <location>
        <begin position="591"/>
        <end position="603"/>
    </location>
</feature>
<feature type="compositionally biased region" description="Low complexity" evidence="2">
    <location>
        <begin position="612"/>
        <end position="625"/>
    </location>
</feature>
<dbReference type="InParanoid" id="A0A2P5ESZ9"/>
<dbReference type="PANTHER" id="PTHR46033:SF80">
    <property type="entry name" value="PROTEIN MAIN-LIKE 2-LIKE"/>
    <property type="match status" value="1"/>
</dbReference>
<feature type="compositionally biased region" description="Basic and acidic residues" evidence="2">
    <location>
        <begin position="1"/>
        <end position="21"/>
    </location>
</feature>
<feature type="domain" description="Aminotransferase-like plant mobile" evidence="3">
    <location>
        <begin position="116"/>
        <end position="497"/>
    </location>
</feature>
<keyword evidence="1" id="KW-0175">Coiled coil</keyword>
<feature type="compositionally biased region" description="Polar residues" evidence="2">
    <location>
        <begin position="640"/>
        <end position="661"/>
    </location>
</feature>
<protein>
    <submittedName>
        <fullName evidence="4">Aminotransferase-like mobile domain containing protein</fullName>
    </submittedName>
</protein>
<feature type="coiled-coil region" evidence="1">
    <location>
        <begin position="824"/>
        <end position="876"/>
    </location>
</feature>
<dbReference type="EMBL" id="JXTC01000103">
    <property type="protein sequence ID" value="PON88643.1"/>
    <property type="molecule type" value="Genomic_DNA"/>
</dbReference>
<organism evidence="4 5">
    <name type="scientific">Trema orientale</name>
    <name type="common">Charcoal tree</name>
    <name type="synonym">Celtis orientalis</name>
    <dbReference type="NCBI Taxonomy" id="63057"/>
    <lineage>
        <taxon>Eukaryota</taxon>
        <taxon>Viridiplantae</taxon>
        <taxon>Streptophyta</taxon>
        <taxon>Embryophyta</taxon>
        <taxon>Tracheophyta</taxon>
        <taxon>Spermatophyta</taxon>
        <taxon>Magnoliopsida</taxon>
        <taxon>eudicotyledons</taxon>
        <taxon>Gunneridae</taxon>
        <taxon>Pentapetalae</taxon>
        <taxon>rosids</taxon>
        <taxon>fabids</taxon>
        <taxon>Rosales</taxon>
        <taxon>Cannabaceae</taxon>
        <taxon>Trema</taxon>
    </lineage>
</organism>